<accession>A0A6C0HEH5</accession>
<dbReference type="EMBL" id="MN739934">
    <property type="protein sequence ID" value="QHT78546.1"/>
    <property type="molecule type" value="Genomic_DNA"/>
</dbReference>
<protein>
    <submittedName>
        <fullName evidence="1">Uncharacterized protein</fullName>
    </submittedName>
</protein>
<proteinExistence type="predicted"/>
<evidence type="ECO:0000313" key="1">
    <source>
        <dbReference type="EMBL" id="QHT78546.1"/>
    </source>
</evidence>
<organism evidence="1">
    <name type="scientific">viral metagenome</name>
    <dbReference type="NCBI Taxonomy" id="1070528"/>
    <lineage>
        <taxon>unclassified sequences</taxon>
        <taxon>metagenomes</taxon>
        <taxon>organismal metagenomes</taxon>
    </lineage>
</organism>
<name>A0A6C0HEH5_9ZZZZ</name>
<reference evidence="1" key="1">
    <citation type="journal article" date="2020" name="Nature">
        <title>Giant virus diversity and host interactions through global metagenomics.</title>
        <authorList>
            <person name="Schulz F."/>
            <person name="Roux S."/>
            <person name="Paez-Espino D."/>
            <person name="Jungbluth S."/>
            <person name="Walsh D.A."/>
            <person name="Denef V.J."/>
            <person name="McMahon K.D."/>
            <person name="Konstantinidis K.T."/>
            <person name="Eloe-Fadrosh E.A."/>
            <person name="Kyrpides N.C."/>
            <person name="Woyke T."/>
        </authorList>
    </citation>
    <scope>NUCLEOTIDE SEQUENCE</scope>
    <source>
        <strain evidence="1">GVMAG-M-3300023179-92</strain>
    </source>
</reference>
<sequence>MSDPYNEEHREEEEEVFELSNLLSFLQKTKISVNGIFTYDNRTVFLLLMYLNTGVEFLLYIPSKFNIKSDNSIKNYPQVNLTIEEEDEENNFHTASYEQEIRKRTENMMNRFVKVVKDGIYKMAIVQKTYMTVINRHDAVESYIFANPFVTTGVFFVIELETFYKMASSLDRDILNFEQLFTNKILSGVDVEINRITPILNKVYKDINSFSSRQLSAKYTERVDKLSNLIITNRGTSKMTDVYNLFSRVRTDNLEKLIYYEEIVNFFKDIKDMI</sequence>
<dbReference type="AlphaFoldDB" id="A0A6C0HEH5"/>